<feature type="domain" description="AttH" evidence="1">
    <location>
        <begin position="57"/>
        <end position="177"/>
    </location>
</feature>
<name>A0A2T0UH64_9ACTN</name>
<dbReference type="InterPro" id="IPR053112">
    <property type="entry name" value="Fungal_Dehydratase/Hydratase"/>
</dbReference>
<evidence type="ECO:0000313" key="3">
    <source>
        <dbReference type="Proteomes" id="UP000238176"/>
    </source>
</evidence>
<dbReference type="SUPFAM" id="SSF159245">
    <property type="entry name" value="AttH-like"/>
    <property type="match status" value="1"/>
</dbReference>
<dbReference type="InterPro" id="IPR023374">
    <property type="entry name" value="AttH-like_dom_sf"/>
</dbReference>
<comment type="caution">
    <text evidence="2">The sequence shown here is derived from an EMBL/GenBank/DDBJ whole genome shotgun (WGS) entry which is preliminary data.</text>
</comment>
<sequence length="297" mass="31978">MNSHKTTTAHPVLFDLSADLAPTASDAGDSWWFASRLRDDDGDIYWTKTHVIQMGESYVSTVSVLRDSDRRADERHTAEPAAEVKAAADRLDVQTSLLDMSGGPDKFTTSGATDDAAFRLTLRRTEPALYNGGSGVFPFLGGRTGQLSLPGLAATGTITIDGVERNVKGRTWFDRQWIAGPADPPRFLWFGLDLGDGRYLSVWDTTGDGVSWLTALKPDGTHVITGAQRTAHEGGYLLAIPDLEASLEITYRRLDATEGDSTNVCTVAGTFAGREVTGHGYHDIVGASGPETARHHA</sequence>
<dbReference type="Gene3D" id="2.40.370.10">
    <property type="entry name" value="AttH-like domain"/>
    <property type="match status" value="1"/>
</dbReference>
<dbReference type="Proteomes" id="UP000238176">
    <property type="component" value="Unassembled WGS sequence"/>
</dbReference>
<dbReference type="EMBL" id="PVTJ01000007">
    <property type="protein sequence ID" value="PRY57167.1"/>
    <property type="molecule type" value="Genomic_DNA"/>
</dbReference>
<dbReference type="AlphaFoldDB" id="A0A2T0UH64"/>
<evidence type="ECO:0000259" key="1">
    <source>
        <dbReference type="Pfam" id="PF07143"/>
    </source>
</evidence>
<keyword evidence="3" id="KW-1185">Reference proteome</keyword>
<proteinExistence type="predicted"/>
<dbReference type="PANTHER" id="PTHR40617:SF1">
    <property type="entry name" value="ATTH DOMAIN-CONTAINING PROTEIN-RELATED"/>
    <property type="match status" value="1"/>
</dbReference>
<reference evidence="2 3" key="1">
    <citation type="submission" date="2018-03" db="EMBL/GenBank/DDBJ databases">
        <title>Genomic Encyclopedia of Type Strains, Phase III (KMG-III): the genomes of soil and plant-associated and newly described type strains.</title>
        <authorList>
            <person name="Whitman W."/>
        </authorList>
    </citation>
    <scope>NUCLEOTIDE SEQUENCE [LARGE SCALE GENOMIC DNA]</scope>
    <source>
        <strain evidence="2 3">CGMCC 4.7067</strain>
    </source>
</reference>
<gene>
    <name evidence="2" type="ORF">B0I28_10713</name>
</gene>
<dbReference type="Pfam" id="PF07143">
    <property type="entry name" value="CrtC"/>
    <property type="match status" value="1"/>
</dbReference>
<dbReference type="RefSeq" id="WP_106365183.1">
    <property type="nucleotide sequence ID" value="NZ_PVTJ01000007.1"/>
</dbReference>
<dbReference type="PANTHER" id="PTHR40617">
    <property type="entry name" value="TERPENE CYCLASE ASQC"/>
    <property type="match status" value="1"/>
</dbReference>
<organism evidence="2 3">
    <name type="scientific">Glycomyces artemisiae</name>
    <dbReference type="NCBI Taxonomy" id="1076443"/>
    <lineage>
        <taxon>Bacteria</taxon>
        <taxon>Bacillati</taxon>
        <taxon>Actinomycetota</taxon>
        <taxon>Actinomycetes</taxon>
        <taxon>Glycomycetales</taxon>
        <taxon>Glycomycetaceae</taxon>
        <taxon>Glycomyces</taxon>
    </lineage>
</organism>
<accession>A0A2T0UH64</accession>
<evidence type="ECO:0000313" key="2">
    <source>
        <dbReference type="EMBL" id="PRY57167.1"/>
    </source>
</evidence>
<dbReference type="InterPro" id="IPR010791">
    <property type="entry name" value="AttH_dom"/>
</dbReference>
<dbReference type="OrthoDB" id="9770826at2"/>
<protein>
    <submittedName>
        <fullName evidence="2">Hydroxyneurosporene synthase CrtC</fullName>
    </submittedName>
</protein>